<evidence type="ECO:0000313" key="3">
    <source>
        <dbReference type="Proteomes" id="UP001560019"/>
    </source>
</evidence>
<reference evidence="2 3" key="1">
    <citation type="submission" date="2024-06" db="EMBL/GenBank/DDBJ databases">
        <title>Genome of Rhodovulum iodosum, a marine photoferrotroph.</title>
        <authorList>
            <person name="Bianchini G."/>
            <person name="Nikeleit V."/>
            <person name="Kappler A."/>
            <person name="Bryce C."/>
            <person name="Sanchez-Baracaldo P."/>
        </authorList>
    </citation>
    <scope>NUCLEOTIDE SEQUENCE [LARGE SCALE GENOMIC DNA]</scope>
    <source>
        <strain evidence="2 3">UT/N1</strain>
    </source>
</reference>
<sequence length="196" mass="21688">MKANLRKIEGNWDIGYALDKHMLYSNFLGHNEAGYPMFDNHRTEAGEAVYQLKYRSDWDQVEPLADAIVEHIAPKLGPIGLVIPVPASITRARQPVYEVAAAVAKRIKVESFEGIICKTAAANGTVALKNLGTKDEKVAALEGRFIIEDTITNEGCWNALVVDDLFDSGASMEAVCASLRTYRKIDKIYVATLTWK</sequence>
<dbReference type="PANTHER" id="PTHR47505:SF1">
    <property type="entry name" value="DNA UTILIZATION PROTEIN YHGH"/>
    <property type="match status" value="1"/>
</dbReference>
<dbReference type="RefSeq" id="WP_125403159.1">
    <property type="nucleotide sequence ID" value="NZ_JBEHHI010000002.1"/>
</dbReference>
<dbReference type="SUPFAM" id="SSF53271">
    <property type="entry name" value="PRTase-like"/>
    <property type="match status" value="1"/>
</dbReference>
<evidence type="ECO:0000313" key="2">
    <source>
        <dbReference type="EMBL" id="MEX5728479.1"/>
    </source>
</evidence>
<evidence type="ECO:0000256" key="1">
    <source>
        <dbReference type="ARBA" id="ARBA00008007"/>
    </source>
</evidence>
<protein>
    <submittedName>
        <fullName evidence="2">Amidophosphoribosyltransferase</fullName>
    </submittedName>
</protein>
<dbReference type="CDD" id="cd06223">
    <property type="entry name" value="PRTases_typeI"/>
    <property type="match status" value="1"/>
</dbReference>
<proteinExistence type="inferred from homology"/>
<dbReference type="InterPro" id="IPR029057">
    <property type="entry name" value="PRTase-like"/>
</dbReference>
<dbReference type="Proteomes" id="UP001560019">
    <property type="component" value="Unassembled WGS sequence"/>
</dbReference>
<name>A0ABV3XTR7_9RHOB</name>
<dbReference type="Gene3D" id="3.40.50.2020">
    <property type="match status" value="1"/>
</dbReference>
<keyword evidence="3" id="KW-1185">Reference proteome</keyword>
<dbReference type="PANTHER" id="PTHR47505">
    <property type="entry name" value="DNA UTILIZATION PROTEIN YHGH"/>
    <property type="match status" value="1"/>
</dbReference>
<dbReference type="InterPro" id="IPR051910">
    <property type="entry name" value="ComF/GntX_DNA_util-trans"/>
</dbReference>
<dbReference type="InterPro" id="IPR000836">
    <property type="entry name" value="PRTase_dom"/>
</dbReference>
<organism evidence="2 3">
    <name type="scientific">Rhodovulum iodosum</name>
    <dbReference type="NCBI Taxonomy" id="68291"/>
    <lineage>
        <taxon>Bacteria</taxon>
        <taxon>Pseudomonadati</taxon>
        <taxon>Pseudomonadota</taxon>
        <taxon>Alphaproteobacteria</taxon>
        <taxon>Rhodobacterales</taxon>
        <taxon>Paracoccaceae</taxon>
        <taxon>Rhodovulum</taxon>
    </lineage>
</organism>
<accession>A0ABV3XTR7</accession>
<dbReference type="EMBL" id="JBEHHI010000002">
    <property type="protein sequence ID" value="MEX5728479.1"/>
    <property type="molecule type" value="Genomic_DNA"/>
</dbReference>
<comment type="similarity">
    <text evidence="1">Belongs to the ComF/GntX family.</text>
</comment>
<comment type="caution">
    <text evidence="2">The sequence shown here is derived from an EMBL/GenBank/DDBJ whole genome shotgun (WGS) entry which is preliminary data.</text>
</comment>
<gene>
    <name evidence="2" type="ORF">Ga0609869_001832</name>
</gene>